<feature type="region of interest" description="Disordered" evidence="1">
    <location>
        <begin position="179"/>
        <end position="198"/>
    </location>
</feature>
<sequence length="198" mass="22474">MQDIRDVKFYRLVNGISRQQNPPEGSKQSAREQARHDAMWAASSGACLTRSDADSWHLIDAIAPAELDVRHRRLLGWKNGRPWCWLYRSAGRHFVARRDHAPLQALGATPREAIATLRRCAIDYQRLCHITLPIAPQALSITPEPIATRSRTHYRFPVGAARRTESFWSHTRILAEAAGKFHRERGARQPNERGQNGG</sequence>
<dbReference type="EMBL" id="SNVI01000008">
    <property type="protein sequence ID" value="TFE36447.1"/>
    <property type="molecule type" value="Genomic_DNA"/>
</dbReference>
<dbReference type="Proteomes" id="UP000297385">
    <property type="component" value="Unassembled WGS sequence"/>
</dbReference>
<dbReference type="AlphaFoldDB" id="A0A4Y8MG83"/>
<name>A0A4Y8MG83_9BURK</name>
<accession>A0A4Y8MG83</accession>
<proteinExistence type="predicted"/>
<evidence type="ECO:0000313" key="2">
    <source>
        <dbReference type="EMBL" id="TFE36447.1"/>
    </source>
</evidence>
<comment type="caution">
    <text evidence="2">The sequence shown here is derived from an EMBL/GenBank/DDBJ whole genome shotgun (WGS) entry which is preliminary data.</text>
</comment>
<organism evidence="2 3">
    <name type="scientific">Paraburkholderia dipogonis</name>
    <dbReference type="NCBI Taxonomy" id="1211383"/>
    <lineage>
        <taxon>Bacteria</taxon>
        <taxon>Pseudomonadati</taxon>
        <taxon>Pseudomonadota</taxon>
        <taxon>Betaproteobacteria</taxon>
        <taxon>Burkholderiales</taxon>
        <taxon>Burkholderiaceae</taxon>
        <taxon>Paraburkholderia</taxon>
    </lineage>
</organism>
<evidence type="ECO:0000256" key="1">
    <source>
        <dbReference type="SAM" id="MobiDB-lite"/>
    </source>
</evidence>
<protein>
    <submittedName>
        <fullName evidence="2">Uncharacterized protein</fullName>
    </submittedName>
</protein>
<evidence type="ECO:0000313" key="3">
    <source>
        <dbReference type="Proteomes" id="UP000297385"/>
    </source>
</evidence>
<feature type="compositionally biased region" description="Basic and acidic residues" evidence="1">
    <location>
        <begin position="179"/>
        <end position="191"/>
    </location>
</feature>
<dbReference type="RefSeq" id="WP_134466552.1">
    <property type="nucleotide sequence ID" value="NZ_SNVI01000008.1"/>
</dbReference>
<reference evidence="2 3" key="1">
    <citation type="submission" date="2019-03" db="EMBL/GenBank/DDBJ databases">
        <title>Complete Genome Sequence of Paraburkholderia dipogonis ICMP 19430T, a Nitrogen-fixing Symbiont of the South African Invasive Legume Dipogon lignosus in New Zealand.</title>
        <authorList>
            <person name="De Meyer S.E."/>
        </authorList>
    </citation>
    <scope>NUCLEOTIDE SEQUENCE [LARGE SCALE GENOMIC DNA]</scope>
    <source>
        <strain evidence="2 3">ICMP 19430</strain>
    </source>
</reference>
<gene>
    <name evidence="2" type="ORF">E2553_42605</name>
</gene>